<accession>A0AAV2IF35</accession>
<sequence>MPDHVSPLNQSATLIVVALLAFGLRPSLSSCENRCEQSIPSLTRLRSLWSRSFKRIGEQHVSFEQFLLSLVQASDSEDSSMRRLRVSLLRIIGRYQDCVMACEHQFSKRSGLSDDRRRALEALSKTSPLPNDASLLRHFLFSHPVLFPRSGRQITHVT</sequence>
<organism evidence="2 3">
    <name type="scientific">Lymnaea stagnalis</name>
    <name type="common">Great pond snail</name>
    <name type="synonym">Helix stagnalis</name>
    <dbReference type="NCBI Taxonomy" id="6523"/>
    <lineage>
        <taxon>Eukaryota</taxon>
        <taxon>Metazoa</taxon>
        <taxon>Spiralia</taxon>
        <taxon>Lophotrochozoa</taxon>
        <taxon>Mollusca</taxon>
        <taxon>Gastropoda</taxon>
        <taxon>Heterobranchia</taxon>
        <taxon>Euthyneura</taxon>
        <taxon>Panpulmonata</taxon>
        <taxon>Hygrophila</taxon>
        <taxon>Lymnaeoidea</taxon>
        <taxon>Lymnaeidae</taxon>
        <taxon>Lymnaea</taxon>
    </lineage>
</organism>
<proteinExistence type="predicted"/>
<comment type="caution">
    <text evidence="2">The sequence shown here is derived from an EMBL/GenBank/DDBJ whole genome shotgun (WGS) entry which is preliminary data.</text>
</comment>
<dbReference type="AlphaFoldDB" id="A0AAV2IF35"/>
<reference evidence="2 3" key="1">
    <citation type="submission" date="2024-04" db="EMBL/GenBank/DDBJ databases">
        <authorList>
            <consortium name="Genoscope - CEA"/>
            <person name="William W."/>
        </authorList>
    </citation>
    <scope>NUCLEOTIDE SEQUENCE [LARGE SCALE GENOMIC DNA]</scope>
</reference>
<dbReference type="EMBL" id="CAXITT010000717">
    <property type="protein sequence ID" value="CAL1545506.1"/>
    <property type="molecule type" value="Genomic_DNA"/>
</dbReference>
<feature type="chain" id="PRO_5043640403" evidence="1">
    <location>
        <begin position="30"/>
        <end position="158"/>
    </location>
</feature>
<feature type="signal peptide" evidence="1">
    <location>
        <begin position="1"/>
        <end position="29"/>
    </location>
</feature>
<protein>
    <submittedName>
        <fullName evidence="2">Uncharacterized protein</fullName>
    </submittedName>
</protein>
<keyword evidence="1" id="KW-0732">Signal</keyword>
<evidence type="ECO:0000313" key="3">
    <source>
        <dbReference type="Proteomes" id="UP001497497"/>
    </source>
</evidence>
<dbReference type="Proteomes" id="UP001497497">
    <property type="component" value="Unassembled WGS sequence"/>
</dbReference>
<evidence type="ECO:0000313" key="2">
    <source>
        <dbReference type="EMBL" id="CAL1545506.1"/>
    </source>
</evidence>
<keyword evidence="3" id="KW-1185">Reference proteome</keyword>
<evidence type="ECO:0000256" key="1">
    <source>
        <dbReference type="SAM" id="SignalP"/>
    </source>
</evidence>
<gene>
    <name evidence="2" type="ORF">GSLYS_00018989001</name>
</gene>
<name>A0AAV2IF35_LYMST</name>